<dbReference type="AlphaFoldDB" id="L9ZV07"/>
<comment type="caution">
    <text evidence="2">The sequence shown here is derived from an EMBL/GenBank/DDBJ whole genome shotgun (WGS) entry which is preliminary data.</text>
</comment>
<proteinExistence type="predicted"/>
<gene>
    <name evidence="2" type="ORF">C484_12976</name>
</gene>
<dbReference type="Proteomes" id="UP000011648">
    <property type="component" value="Unassembled WGS sequence"/>
</dbReference>
<feature type="compositionally biased region" description="Polar residues" evidence="1">
    <location>
        <begin position="95"/>
        <end position="106"/>
    </location>
</feature>
<reference evidence="2 3" key="1">
    <citation type="journal article" date="2014" name="PLoS Genet.">
        <title>Phylogenetically driven sequencing of extremely halophilic archaea reveals strategies for static and dynamic osmo-response.</title>
        <authorList>
            <person name="Becker E.A."/>
            <person name="Seitzer P.M."/>
            <person name="Tritt A."/>
            <person name="Larsen D."/>
            <person name="Krusor M."/>
            <person name="Yao A.I."/>
            <person name="Wu D."/>
            <person name="Madern D."/>
            <person name="Eisen J.A."/>
            <person name="Darling A.E."/>
            <person name="Facciotti M.T."/>
        </authorList>
    </citation>
    <scope>NUCLEOTIDE SEQUENCE [LARGE SCALE GENOMIC DNA]</scope>
    <source>
        <strain evidence="2 3">DSM 12281</strain>
    </source>
</reference>
<dbReference type="EMBL" id="AOIL01000048">
    <property type="protein sequence ID" value="ELY89916.1"/>
    <property type="molecule type" value="Genomic_DNA"/>
</dbReference>
<organism evidence="2 3">
    <name type="scientific">Natrialba taiwanensis DSM 12281</name>
    <dbReference type="NCBI Taxonomy" id="1230458"/>
    <lineage>
        <taxon>Archaea</taxon>
        <taxon>Methanobacteriati</taxon>
        <taxon>Methanobacteriota</taxon>
        <taxon>Stenosarchaea group</taxon>
        <taxon>Halobacteria</taxon>
        <taxon>Halobacteriales</taxon>
        <taxon>Natrialbaceae</taxon>
        <taxon>Natrialba</taxon>
    </lineage>
</organism>
<evidence type="ECO:0000313" key="2">
    <source>
        <dbReference type="EMBL" id="ELY89916.1"/>
    </source>
</evidence>
<sequence length="246" mass="26776">MVPLVGTVIASEGEQERKRGVSGYSLSASGSRDTSGDTISEEERERIRTLMTEIGDGDSTQTLQRSRETSDEASSMESETIDILQEDPTDAPGNQVWSESTSVSDTTATGASLVDADYYMTCYKPAIYDEDGNRYLMWYAWGGLRPQDRAAWTGNLENARVEIELTSDNGDMVRYKPGGDRDRHGYEMDMSMEVSGEPGGVGGSATLSGSFTIGGGTVRPHRSKMDMGATRSVPRSKGRPRPRVNC</sequence>
<keyword evidence="3" id="KW-1185">Reference proteome</keyword>
<feature type="region of interest" description="Disordered" evidence="1">
    <location>
        <begin position="1"/>
        <end position="106"/>
    </location>
</feature>
<dbReference type="PATRIC" id="fig|1230458.4.peg.2617"/>
<feature type="compositionally biased region" description="Polar residues" evidence="1">
    <location>
        <begin position="24"/>
        <end position="38"/>
    </location>
</feature>
<name>L9ZV07_9EURY</name>
<accession>L9ZV07</accession>
<evidence type="ECO:0000313" key="3">
    <source>
        <dbReference type="Proteomes" id="UP000011648"/>
    </source>
</evidence>
<protein>
    <submittedName>
        <fullName evidence="2">Uncharacterized protein</fullName>
    </submittedName>
</protein>
<evidence type="ECO:0000256" key="1">
    <source>
        <dbReference type="SAM" id="MobiDB-lite"/>
    </source>
</evidence>
<feature type="compositionally biased region" description="Basic residues" evidence="1">
    <location>
        <begin position="234"/>
        <end position="246"/>
    </location>
</feature>
<feature type="region of interest" description="Disordered" evidence="1">
    <location>
        <begin position="214"/>
        <end position="246"/>
    </location>
</feature>